<dbReference type="SUPFAM" id="SSF53335">
    <property type="entry name" value="S-adenosyl-L-methionine-dependent methyltransferases"/>
    <property type="match status" value="1"/>
</dbReference>
<gene>
    <name evidence="7" type="ORF">EBN03_11565</name>
</gene>
<dbReference type="OrthoDB" id="9800233at2"/>
<evidence type="ECO:0000256" key="5">
    <source>
        <dbReference type="ARBA" id="ARBA00022691"/>
    </source>
</evidence>
<evidence type="ECO:0000256" key="4">
    <source>
        <dbReference type="ARBA" id="ARBA00022679"/>
    </source>
</evidence>
<evidence type="ECO:0000256" key="6">
    <source>
        <dbReference type="RuleBase" id="RU362030"/>
    </source>
</evidence>
<keyword evidence="3 6" id="KW-0489">Methyltransferase</keyword>
<organism evidence="7 8">
    <name type="scientific">Nocardia stercoris</name>
    <dbReference type="NCBI Taxonomy" id="2483361"/>
    <lineage>
        <taxon>Bacteria</taxon>
        <taxon>Bacillati</taxon>
        <taxon>Actinomycetota</taxon>
        <taxon>Actinomycetes</taxon>
        <taxon>Mycobacteriales</taxon>
        <taxon>Nocardiaceae</taxon>
        <taxon>Nocardia</taxon>
    </lineage>
</organism>
<dbReference type="InterPro" id="IPR007213">
    <property type="entry name" value="Ppm1/Ppm2/Tcmp"/>
</dbReference>
<dbReference type="AlphaFoldDB" id="A0A3M2L7A0"/>
<dbReference type="Proteomes" id="UP000279275">
    <property type="component" value="Unassembled WGS sequence"/>
</dbReference>
<dbReference type="PANTHER" id="PTHR43619:SF2">
    <property type="entry name" value="S-ADENOSYL-L-METHIONINE-DEPENDENT METHYLTRANSFERASES SUPERFAMILY PROTEIN"/>
    <property type="match status" value="1"/>
</dbReference>
<comment type="caution">
    <text evidence="7">The sequence shown here is derived from an EMBL/GenBank/DDBJ whole genome shotgun (WGS) entry which is preliminary data.</text>
</comment>
<keyword evidence="4 7" id="KW-0808">Transferase</keyword>
<dbReference type="InterPro" id="IPR011610">
    <property type="entry name" value="SAM_mthyl_Trfase_ML2640-like"/>
</dbReference>
<dbReference type="RefSeq" id="WP_122187993.1">
    <property type="nucleotide sequence ID" value="NZ_RFFH01000004.1"/>
</dbReference>
<keyword evidence="5 6" id="KW-0949">S-adenosyl-L-methionine</keyword>
<evidence type="ECO:0000256" key="2">
    <source>
        <dbReference type="ARBA" id="ARBA00008138"/>
    </source>
</evidence>
<proteinExistence type="inferred from homology"/>
<reference evidence="7 8" key="1">
    <citation type="submission" date="2018-10" db="EMBL/GenBank/DDBJ databases">
        <title>Isolation from cow dung.</title>
        <authorList>
            <person name="Ling L."/>
        </authorList>
    </citation>
    <scope>NUCLEOTIDE SEQUENCE [LARGE SCALE GENOMIC DNA]</scope>
    <source>
        <strain evidence="7 8">NEAU-LL90</strain>
    </source>
</reference>
<evidence type="ECO:0000256" key="3">
    <source>
        <dbReference type="ARBA" id="ARBA00022603"/>
    </source>
</evidence>
<sequence>MTSPAIGHVSETARWVAVYRALESARPDALFHDELAAVLAGEQGRELARSGMLPLGARDHWPTVVRTRLLDDLILDTLAQGCDRVINLAAGLDTRPFRLALPAELRWYEVDLPESVAYKQSRLAGRKAACEWIARPLDVTDAAATADFLAEATAGARAPLVLTEGLLPYLRAPQVATLSGLLRAAGTRWWALDHWSPAMLRLVNLTMGSELGSARWTFAATLGSFRDWRVETARSTFRAAARWERSPLPLRGSALLPEVAPGPRLDRSLLWCGAVRMTPRGDGVAG</sequence>
<dbReference type="PANTHER" id="PTHR43619">
    <property type="entry name" value="S-ADENOSYL-L-METHIONINE-DEPENDENT METHYLTRANSFERASE YKTD-RELATED"/>
    <property type="match status" value="1"/>
</dbReference>
<evidence type="ECO:0000256" key="1">
    <source>
        <dbReference type="ARBA" id="ARBA00003907"/>
    </source>
</evidence>
<dbReference type="EMBL" id="RFFH01000004">
    <property type="protein sequence ID" value="RMI32610.1"/>
    <property type="molecule type" value="Genomic_DNA"/>
</dbReference>
<protein>
    <recommendedName>
        <fullName evidence="6">S-adenosyl-L-methionine-dependent methyltransferase</fullName>
        <ecNumber evidence="6">2.1.1.-</ecNumber>
    </recommendedName>
</protein>
<dbReference type="EC" id="2.1.1.-" evidence="6"/>
<comment type="similarity">
    <text evidence="2 6">Belongs to the UPF0677 family.</text>
</comment>
<dbReference type="Pfam" id="PF04072">
    <property type="entry name" value="LCM"/>
    <property type="match status" value="1"/>
</dbReference>
<dbReference type="NCBIfam" id="TIGR00027">
    <property type="entry name" value="mthyl_TIGR00027"/>
    <property type="match status" value="1"/>
</dbReference>
<comment type="function">
    <text evidence="1 6">Exhibits S-adenosyl-L-methionine-dependent methyltransferase activity.</text>
</comment>
<dbReference type="GO" id="GO:0008168">
    <property type="term" value="F:methyltransferase activity"/>
    <property type="evidence" value="ECO:0007669"/>
    <property type="project" value="UniProtKB-UniRule"/>
</dbReference>
<accession>A0A3M2L7A0</accession>
<dbReference type="Gene3D" id="3.40.50.150">
    <property type="entry name" value="Vaccinia Virus protein VP39"/>
    <property type="match status" value="1"/>
</dbReference>
<evidence type="ECO:0000313" key="7">
    <source>
        <dbReference type="EMBL" id="RMI32610.1"/>
    </source>
</evidence>
<keyword evidence="8" id="KW-1185">Reference proteome</keyword>
<dbReference type="GO" id="GO:0032259">
    <property type="term" value="P:methylation"/>
    <property type="evidence" value="ECO:0007669"/>
    <property type="project" value="UniProtKB-KW"/>
</dbReference>
<name>A0A3M2L7A0_9NOCA</name>
<evidence type="ECO:0000313" key="8">
    <source>
        <dbReference type="Proteomes" id="UP000279275"/>
    </source>
</evidence>
<dbReference type="InterPro" id="IPR029063">
    <property type="entry name" value="SAM-dependent_MTases_sf"/>
</dbReference>